<dbReference type="GO" id="GO:0009653">
    <property type="term" value="P:anatomical structure morphogenesis"/>
    <property type="evidence" value="ECO:0007669"/>
    <property type="project" value="TreeGrafter"/>
</dbReference>
<feature type="region of interest" description="Disordered" evidence="1">
    <location>
        <begin position="887"/>
        <end position="911"/>
    </location>
</feature>
<dbReference type="Proteomes" id="UP000614601">
    <property type="component" value="Unassembled WGS sequence"/>
</dbReference>
<evidence type="ECO:0000256" key="2">
    <source>
        <dbReference type="SAM" id="Phobius"/>
    </source>
</evidence>
<dbReference type="PANTHER" id="PTHR47327">
    <property type="entry name" value="FI18240P1-RELATED"/>
    <property type="match status" value="1"/>
</dbReference>
<dbReference type="EMBL" id="CAJFCW020000004">
    <property type="protein sequence ID" value="CAG9113221.1"/>
    <property type="molecule type" value="Genomic_DNA"/>
</dbReference>
<keyword evidence="2" id="KW-0472">Membrane</keyword>
<dbReference type="PROSITE" id="PS51034">
    <property type="entry name" value="ZP_2"/>
    <property type="match status" value="1"/>
</dbReference>
<keyword evidence="2" id="KW-1133">Transmembrane helix</keyword>
<name>A0A811KYZ3_9BILA</name>
<accession>A0A811KYZ3</accession>
<dbReference type="EMBL" id="CAJFDH010000004">
    <property type="protein sequence ID" value="CAD5220106.1"/>
    <property type="molecule type" value="Genomic_DNA"/>
</dbReference>
<evidence type="ECO:0000259" key="5">
    <source>
        <dbReference type="PROSITE" id="PS51034"/>
    </source>
</evidence>
<gene>
    <name evidence="6" type="ORF">BOKJ2_LOCUS8778</name>
</gene>
<feature type="domain" description="Apple" evidence="4">
    <location>
        <begin position="118"/>
        <end position="205"/>
    </location>
</feature>
<feature type="domain" description="ZP" evidence="5">
    <location>
        <begin position="466"/>
        <end position="726"/>
    </location>
</feature>
<evidence type="ECO:0000256" key="1">
    <source>
        <dbReference type="SAM" id="MobiDB-lite"/>
    </source>
</evidence>
<feature type="transmembrane region" description="Helical" evidence="2">
    <location>
        <begin position="838"/>
        <end position="861"/>
    </location>
</feature>
<dbReference type="PROSITE" id="PS50948">
    <property type="entry name" value="PAN"/>
    <property type="match status" value="4"/>
</dbReference>
<keyword evidence="7" id="KW-1185">Reference proteome</keyword>
<evidence type="ECO:0000313" key="7">
    <source>
        <dbReference type="Proteomes" id="UP000614601"/>
    </source>
</evidence>
<comment type="caution">
    <text evidence="6">The sequence shown here is derived from an EMBL/GenBank/DDBJ whole genome shotgun (WGS) entry which is preliminary data.</text>
</comment>
<dbReference type="OrthoDB" id="5775605at2759"/>
<reference evidence="6" key="1">
    <citation type="submission" date="2020-09" db="EMBL/GenBank/DDBJ databases">
        <authorList>
            <person name="Kikuchi T."/>
        </authorList>
    </citation>
    <scope>NUCLEOTIDE SEQUENCE</scope>
    <source>
        <strain evidence="6">SH1</strain>
    </source>
</reference>
<feature type="domain" description="Apple" evidence="4">
    <location>
        <begin position="24"/>
        <end position="111"/>
    </location>
</feature>
<keyword evidence="3" id="KW-0732">Signal</keyword>
<sequence>MFAWLAFSSLVVTVISGLGELEVCNDVNKTTYLRTEKVLTIEEPLALLTDVTLSHCAKECTRNSNGVECKTFEYNAQRQTCALKRNSAQPVGKAVLMPATTNGLALFQQICIPTNNLCVAPYSFERFPQKVLTGHAMEVILVKSLSQCLQECLESRERMHIDCKSVMYYYETGECIMNREQRKTAPHMFSSDTKFQLVDYFENNCFDVQCAEGYKVHWIRMDDFEIGEDKDVIMGGLSNEECKKACNDNMVGSEVFPCKAFVYTSTKKECRLSAETGMLISSKKSSTGALISELSSISAGQYLEKFCLQGPAKCKDTSFDMIPNRMLDIREKVIPTNSLSECLYHCLQLAEDCNSVMFFKDTDECVLNKKSQFSDPDLFKSSTKVDYFDNVCDYEVRPVKSVEDTVTSLTDPPKMRPMFMPNMLVTVENTVATKSGEKVTTVGIQADEVTVATTPARSKNGLIETDCRLDGIQVDAHFEELSSGAIFIKDHSSTCRNTFEDVKAARLEIPYPSTLDSNPDCPGMELAPSLWSFIVVVQKNSMGIPSLMTGQDRIFNVTCDYSNIVKSSDRKTVPQSSSSDPQKPQFEAPHQANLEKVVMSILRGGVPVTTVNLGEELELKWIISEELKKGAEGERLGFLVEECTAERLDGLPPEPAPLPLIVGGCPVKRVQDRLIKGPVEETADGFSAKIRVFRFDGSKRVRIRCSINICVERCDPVNCDEINSSSLTSFGRRKRQTIKELASMIEQYDKIRSEAMHKKLLQGETIEQSLAQGSFTILDPSGEKEGPAVTTLPLIKTTMMNLVSSDENKELKQFGEGVLNNTMECAIENSKICLRRPVAIGLMMVLTVLFASQMFTFFSWLQNRQSNLHLNSASALSNSSMSMSTSSSLSTSTRGSLYYDPKPSWSRSSRS</sequence>
<feature type="region of interest" description="Disordered" evidence="1">
    <location>
        <begin position="568"/>
        <end position="588"/>
    </location>
</feature>
<dbReference type="InterPro" id="IPR001507">
    <property type="entry name" value="ZP_dom"/>
</dbReference>
<protein>
    <recommendedName>
        <fullName evidence="8">ZP domain-containing protein</fullName>
    </recommendedName>
</protein>
<evidence type="ECO:0000259" key="4">
    <source>
        <dbReference type="PROSITE" id="PS50948"/>
    </source>
</evidence>
<dbReference type="AlphaFoldDB" id="A0A811KYZ3"/>
<dbReference type="Proteomes" id="UP000783686">
    <property type="component" value="Unassembled WGS sequence"/>
</dbReference>
<dbReference type="SUPFAM" id="SSF57414">
    <property type="entry name" value="Hairpin loop containing domain-like"/>
    <property type="match status" value="4"/>
</dbReference>
<feature type="compositionally biased region" description="Low complexity" evidence="1">
    <location>
        <begin position="574"/>
        <end position="585"/>
    </location>
</feature>
<keyword evidence="2" id="KW-0812">Transmembrane</keyword>
<evidence type="ECO:0000256" key="3">
    <source>
        <dbReference type="SAM" id="SignalP"/>
    </source>
</evidence>
<dbReference type="InterPro" id="IPR052774">
    <property type="entry name" value="Celegans_DevNeuronal_Protein"/>
</dbReference>
<dbReference type="CDD" id="cd01099">
    <property type="entry name" value="PAN_AP_HGF"/>
    <property type="match status" value="2"/>
</dbReference>
<feature type="domain" description="Apple" evidence="4">
    <location>
        <begin position="210"/>
        <end position="296"/>
    </location>
</feature>
<dbReference type="Pfam" id="PF00024">
    <property type="entry name" value="PAN_1"/>
    <property type="match status" value="4"/>
</dbReference>
<dbReference type="InterPro" id="IPR003609">
    <property type="entry name" value="Pan_app"/>
</dbReference>
<feature type="domain" description="Apple" evidence="4">
    <location>
        <begin position="314"/>
        <end position="392"/>
    </location>
</feature>
<proteinExistence type="predicted"/>
<evidence type="ECO:0000313" key="6">
    <source>
        <dbReference type="EMBL" id="CAD5220106.1"/>
    </source>
</evidence>
<dbReference type="Gene3D" id="3.50.4.10">
    <property type="entry name" value="Hepatocyte Growth Factor"/>
    <property type="match status" value="4"/>
</dbReference>
<evidence type="ECO:0008006" key="8">
    <source>
        <dbReference type="Google" id="ProtNLM"/>
    </source>
</evidence>
<dbReference type="SMART" id="SM00473">
    <property type="entry name" value="PAN_AP"/>
    <property type="match status" value="4"/>
</dbReference>
<dbReference type="SMART" id="SM00241">
    <property type="entry name" value="ZP"/>
    <property type="match status" value="1"/>
</dbReference>
<dbReference type="PANTHER" id="PTHR47327:SF18">
    <property type="entry name" value="PAN DOMAIN PROTEIN"/>
    <property type="match status" value="1"/>
</dbReference>
<feature type="signal peptide" evidence="3">
    <location>
        <begin position="1"/>
        <end position="17"/>
    </location>
</feature>
<organism evidence="6 7">
    <name type="scientific">Bursaphelenchus okinawaensis</name>
    <dbReference type="NCBI Taxonomy" id="465554"/>
    <lineage>
        <taxon>Eukaryota</taxon>
        <taxon>Metazoa</taxon>
        <taxon>Ecdysozoa</taxon>
        <taxon>Nematoda</taxon>
        <taxon>Chromadorea</taxon>
        <taxon>Rhabditida</taxon>
        <taxon>Tylenchina</taxon>
        <taxon>Tylenchomorpha</taxon>
        <taxon>Aphelenchoidea</taxon>
        <taxon>Aphelenchoididae</taxon>
        <taxon>Bursaphelenchus</taxon>
    </lineage>
</organism>
<feature type="chain" id="PRO_5036221207" description="ZP domain-containing protein" evidence="3">
    <location>
        <begin position="18"/>
        <end position="911"/>
    </location>
</feature>